<feature type="compositionally biased region" description="Basic and acidic residues" evidence="1">
    <location>
        <begin position="119"/>
        <end position="129"/>
    </location>
</feature>
<evidence type="ECO:0000313" key="3">
    <source>
        <dbReference type="Proteomes" id="UP000593571"/>
    </source>
</evidence>
<protein>
    <submittedName>
        <fullName evidence="2">Uncharacterized protein</fullName>
    </submittedName>
</protein>
<dbReference type="Proteomes" id="UP000593571">
    <property type="component" value="Unassembled WGS sequence"/>
</dbReference>
<dbReference type="AlphaFoldDB" id="A0A7J8DHN5"/>
<keyword evidence="3" id="KW-1185">Reference proteome</keyword>
<gene>
    <name evidence="2" type="ORF">HJG63_008485</name>
</gene>
<reference evidence="2 3" key="1">
    <citation type="journal article" date="2020" name="Nature">
        <title>Six reference-quality genomes reveal evolution of bat adaptations.</title>
        <authorList>
            <person name="Jebb D."/>
            <person name="Huang Z."/>
            <person name="Pippel M."/>
            <person name="Hughes G.M."/>
            <person name="Lavrichenko K."/>
            <person name="Devanna P."/>
            <person name="Winkler S."/>
            <person name="Jermiin L.S."/>
            <person name="Skirmuntt E.C."/>
            <person name="Katzourakis A."/>
            <person name="Burkitt-Gray L."/>
            <person name="Ray D.A."/>
            <person name="Sullivan K.A.M."/>
            <person name="Roscito J.G."/>
            <person name="Kirilenko B.M."/>
            <person name="Davalos L.M."/>
            <person name="Corthals A.P."/>
            <person name="Power M.L."/>
            <person name="Jones G."/>
            <person name="Ransome R.D."/>
            <person name="Dechmann D.K.N."/>
            <person name="Locatelli A.G."/>
            <person name="Puechmaille S.J."/>
            <person name="Fedrigo O."/>
            <person name="Jarvis E.D."/>
            <person name="Hiller M."/>
            <person name="Vernes S.C."/>
            <person name="Myers E.W."/>
            <person name="Teeling E.C."/>
        </authorList>
    </citation>
    <scope>NUCLEOTIDE SEQUENCE [LARGE SCALE GENOMIC DNA]</scope>
    <source>
        <strain evidence="2">MRouAeg1</strain>
        <tissue evidence="2">Muscle</tissue>
    </source>
</reference>
<sequence length="129" mass="14610">MDVTPDQRADPVGVRTHAQKLTELDSCSRKPGDSIRGETGRADRERTGSARGHRSSAGEDGLPDARSGANWLDVRKQIYLDLRITPCTKIYSRWTEGLRAKRKRLNENRGSRLPPSRWGSREILREEGR</sequence>
<feature type="region of interest" description="Disordered" evidence="1">
    <location>
        <begin position="1"/>
        <end position="67"/>
    </location>
</feature>
<organism evidence="2 3">
    <name type="scientific">Rousettus aegyptiacus</name>
    <name type="common">Egyptian fruit bat</name>
    <name type="synonym">Pteropus aegyptiacus</name>
    <dbReference type="NCBI Taxonomy" id="9407"/>
    <lineage>
        <taxon>Eukaryota</taxon>
        <taxon>Metazoa</taxon>
        <taxon>Chordata</taxon>
        <taxon>Craniata</taxon>
        <taxon>Vertebrata</taxon>
        <taxon>Euteleostomi</taxon>
        <taxon>Mammalia</taxon>
        <taxon>Eutheria</taxon>
        <taxon>Laurasiatheria</taxon>
        <taxon>Chiroptera</taxon>
        <taxon>Yinpterochiroptera</taxon>
        <taxon>Pteropodoidea</taxon>
        <taxon>Pteropodidae</taxon>
        <taxon>Rousettinae</taxon>
        <taxon>Rousettus</taxon>
    </lineage>
</organism>
<evidence type="ECO:0000313" key="2">
    <source>
        <dbReference type="EMBL" id="KAF6422641.1"/>
    </source>
</evidence>
<dbReference type="EMBL" id="JACASE010000012">
    <property type="protein sequence ID" value="KAF6422641.1"/>
    <property type="molecule type" value="Genomic_DNA"/>
</dbReference>
<feature type="compositionally biased region" description="Basic and acidic residues" evidence="1">
    <location>
        <begin position="20"/>
        <end position="48"/>
    </location>
</feature>
<evidence type="ECO:0000256" key="1">
    <source>
        <dbReference type="SAM" id="MobiDB-lite"/>
    </source>
</evidence>
<comment type="caution">
    <text evidence="2">The sequence shown here is derived from an EMBL/GenBank/DDBJ whole genome shotgun (WGS) entry which is preliminary data.</text>
</comment>
<accession>A0A7J8DHN5</accession>
<feature type="region of interest" description="Disordered" evidence="1">
    <location>
        <begin position="105"/>
        <end position="129"/>
    </location>
</feature>
<name>A0A7J8DHN5_ROUAE</name>
<proteinExistence type="predicted"/>